<dbReference type="KEGG" id="sjv:SJAV_02940"/>
<reference evidence="1" key="1">
    <citation type="submission" date="2024-03" db="EMBL/GenBank/DDBJ databases">
        <title>Complete genome sequence of Sulfurisphaera javensis strain KD-1.</title>
        <authorList>
            <person name="Sakai H."/>
            <person name="Nur N."/>
            <person name="Suwanto A."/>
            <person name="Kurosawa N."/>
        </authorList>
    </citation>
    <scope>NUCLEOTIDE SEQUENCE</scope>
    <source>
        <strain evidence="1">KD-1</strain>
    </source>
</reference>
<evidence type="ECO:0000313" key="1">
    <source>
        <dbReference type="EMBL" id="BFH72350.1"/>
    </source>
</evidence>
<proteinExistence type="predicted"/>
<accession>A0AAT9GNU5</accession>
<organism evidence="1">
    <name type="scientific">Sulfurisphaera javensis</name>
    <dbReference type="NCBI Taxonomy" id="2049879"/>
    <lineage>
        <taxon>Archaea</taxon>
        <taxon>Thermoproteota</taxon>
        <taxon>Thermoprotei</taxon>
        <taxon>Sulfolobales</taxon>
        <taxon>Sulfolobaceae</taxon>
        <taxon>Sulfurisphaera</taxon>
    </lineage>
</organism>
<name>A0AAT9GNU5_9CREN</name>
<gene>
    <name evidence="1" type="ORF">SJAV_02940</name>
</gene>
<protein>
    <submittedName>
        <fullName evidence="1">Uncharacterized protein</fullName>
    </submittedName>
</protein>
<dbReference type="EMBL" id="AP031322">
    <property type="protein sequence ID" value="BFH72350.1"/>
    <property type="molecule type" value="Genomic_DNA"/>
</dbReference>
<dbReference type="RefSeq" id="WP_369610582.1">
    <property type="nucleotide sequence ID" value="NZ_AP031322.1"/>
</dbReference>
<dbReference type="GeneID" id="92353224"/>
<sequence length="405" mass="46786">MKAYDLLAYLLEHLEPNSVTALVTTEGIPLMLSKDSEYDVTIYVCKDENVKKFHKVYDKPTIHRAVIELLEELSNYIGKDIEELNITNTVKFEDCVPSRQPLPRKEHKPQRKNVIDTKSLIEEMKKLPAEYNIVPLFTENGKLIAFVPENLSLILTDKIVKTVSKVSDGNLSQVKIDPVTLIYVISTLKFDLQKGTPFSQLDKYSFFSALYQDMGDIGEGEFHGRKMIKKQGKFFSVTTRGNLRPIPLEYLDISKEKKNTLQVGYFVHDGEKFIKLNSFDLLDYHEKNIFTINAYLFSSFIVSQKDFTIDYQNFDKLLSNFVNSILSKGIGAKYVKDVFELETILYDIQLVRAVSGNSISIIDPISFWYYKNKGEEAKVCDSCELKDKVDLWNRIIKNFYREFLL</sequence>
<dbReference type="AlphaFoldDB" id="A0AAT9GNU5"/>